<dbReference type="EMBL" id="CAXDID020000244">
    <property type="protein sequence ID" value="CAL6063094.1"/>
    <property type="molecule type" value="Genomic_DNA"/>
</dbReference>
<sequence length="240" mass="27479">MLDGWQYATVHMYTVMIQIAGEEPRYHSSFTSQEGVKQDALWLAGELKRIIDSMAENHLRVKIITGDSAGVISAAVLVLNGKIKDTVHKSNKLAVSFWTKVNYKLIRIRCLAHQFNLVLKDLVTQFQLTQLLQEAKEITTEKYIYFCETRFFGMITTLRSLSENSLPKRDLYISIFQIICDQIKECEKSSAVASNVVMNVDKICKSLKVYSKREGDEADFAIERINYRLLDPDNTIVNII</sequence>
<name>A0ABP1KL43_9EUKA</name>
<comment type="caution">
    <text evidence="1">The sequence shown here is derived from an EMBL/GenBank/DDBJ whole genome shotgun (WGS) entry which is preliminary data.</text>
</comment>
<evidence type="ECO:0008006" key="3">
    <source>
        <dbReference type="Google" id="ProtNLM"/>
    </source>
</evidence>
<organism evidence="1 2">
    <name type="scientific">Hexamita inflata</name>
    <dbReference type="NCBI Taxonomy" id="28002"/>
    <lineage>
        <taxon>Eukaryota</taxon>
        <taxon>Metamonada</taxon>
        <taxon>Diplomonadida</taxon>
        <taxon>Hexamitidae</taxon>
        <taxon>Hexamitinae</taxon>
        <taxon>Hexamita</taxon>
    </lineage>
</organism>
<keyword evidence="2" id="KW-1185">Reference proteome</keyword>
<evidence type="ECO:0000313" key="2">
    <source>
        <dbReference type="Proteomes" id="UP001642409"/>
    </source>
</evidence>
<evidence type="ECO:0000313" key="1">
    <source>
        <dbReference type="EMBL" id="CAL6063094.1"/>
    </source>
</evidence>
<protein>
    <recommendedName>
        <fullName evidence="3">DUF659 domain-containing protein</fullName>
    </recommendedName>
</protein>
<gene>
    <name evidence="1" type="ORF">HINF_LOCUS50659</name>
</gene>
<dbReference type="Proteomes" id="UP001642409">
    <property type="component" value="Unassembled WGS sequence"/>
</dbReference>
<dbReference type="SUPFAM" id="SSF53098">
    <property type="entry name" value="Ribonuclease H-like"/>
    <property type="match status" value="1"/>
</dbReference>
<dbReference type="InterPro" id="IPR012337">
    <property type="entry name" value="RNaseH-like_sf"/>
</dbReference>
<reference evidence="1 2" key="1">
    <citation type="submission" date="2024-07" db="EMBL/GenBank/DDBJ databases">
        <authorList>
            <person name="Akdeniz Z."/>
        </authorList>
    </citation>
    <scope>NUCLEOTIDE SEQUENCE [LARGE SCALE GENOMIC DNA]</scope>
</reference>
<accession>A0ABP1KL43</accession>
<proteinExistence type="predicted"/>